<evidence type="ECO:0000313" key="1">
    <source>
        <dbReference type="EMBL" id="MBW8481951.1"/>
    </source>
</evidence>
<dbReference type="Proteomes" id="UP000774570">
    <property type="component" value="Unassembled WGS sequence"/>
</dbReference>
<name>A0ABS7FNL2_9ACTN</name>
<organism evidence="1 2">
    <name type="scientific">Actinomadura parmotrematis</name>
    <dbReference type="NCBI Taxonomy" id="2864039"/>
    <lineage>
        <taxon>Bacteria</taxon>
        <taxon>Bacillati</taxon>
        <taxon>Actinomycetota</taxon>
        <taxon>Actinomycetes</taxon>
        <taxon>Streptosporangiales</taxon>
        <taxon>Thermomonosporaceae</taxon>
        <taxon>Actinomadura</taxon>
    </lineage>
</organism>
<dbReference type="EMBL" id="JAIBOA010000003">
    <property type="protein sequence ID" value="MBW8481951.1"/>
    <property type="molecule type" value="Genomic_DNA"/>
</dbReference>
<sequence>MIGREGRVSGRIGPGRTGEVIIAIRGGTEAFYAHPVDPRDDFPVGSIVVVVEYHPPRTVYVAPALA</sequence>
<dbReference type="InterPro" id="IPR012340">
    <property type="entry name" value="NA-bd_OB-fold"/>
</dbReference>
<reference evidence="1 2" key="1">
    <citation type="submission" date="2021-07" db="EMBL/GenBank/DDBJ databases">
        <title>Actinomadura sp. PM05-2 isolated from lichen.</title>
        <authorList>
            <person name="Somphong A."/>
            <person name="Phongsopitanun W."/>
            <person name="Tanasupawat S."/>
            <person name="Peongsungnone V."/>
        </authorList>
    </citation>
    <scope>NUCLEOTIDE SEQUENCE [LARGE SCALE GENOMIC DNA]</scope>
    <source>
        <strain evidence="1 2">PM05-2</strain>
    </source>
</reference>
<evidence type="ECO:0000313" key="2">
    <source>
        <dbReference type="Proteomes" id="UP000774570"/>
    </source>
</evidence>
<evidence type="ECO:0008006" key="3">
    <source>
        <dbReference type="Google" id="ProtNLM"/>
    </source>
</evidence>
<gene>
    <name evidence="1" type="ORF">K1Y72_06210</name>
</gene>
<dbReference type="RefSeq" id="WP_220164095.1">
    <property type="nucleotide sequence ID" value="NZ_JAIBOA010000003.1"/>
</dbReference>
<comment type="caution">
    <text evidence="1">The sequence shown here is derived from an EMBL/GenBank/DDBJ whole genome shotgun (WGS) entry which is preliminary data.</text>
</comment>
<dbReference type="Gene3D" id="2.40.50.140">
    <property type="entry name" value="Nucleic acid-binding proteins"/>
    <property type="match status" value="1"/>
</dbReference>
<keyword evidence="2" id="KW-1185">Reference proteome</keyword>
<protein>
    <recommendedName>
        <fullName evidence="3">TRAM domain-containing protein</fullName>
    </recommendedName>
</protein>
<proteinExistence type="predicted"/>
<accession>A0ABS7FNL2</accession>